<dbReference type="Proteomes" id="UP000026915">
    <property type="component" value="Chromosome 5"/>
</dbReference>
<evidence type="ECO:0000313" key="10">
    <source>
        <dbReference type="Proteomes" id="UP000026915"/>
    </source>
</evidence>
<keyword evidence="4 6" id="KW-0560">Oxidoreductase</keyword>
<dbReference type="GO" id="GO:0003676">
    <property type="term" value="F:nucleic acid binding"/>
    <property type="evidence" value="ECO:0007669"/>
    <property type="project" value="InterPro"/>
</dbReference>
<dbReference type="Gene3D" id="3.30.420.10">
    <property type="entry name" value="Ribonuclease H-like superfamily/Ribonuclease H"/>
    <property type="match status" value="1"/>
</dbReference>
<dbReference type="InterPro" id="IPR020833">
    <property type="entry name" value="LipOase_Fe_BS"/>
</dbReference>
<keyword evidence="2 6" id="KW-0479">Metal-binding</keyword>
<dbReference type="GO" id="GO:0034440">
    <property type="term" value="P:lipid oxidation"/>
    <property type="evidence" value="ECO:0000318"/>
    <property type="project" value="GO_Central"/>
</dbReference>
<dbReference type="GO" id="GO:0046872">
    <property type="term" value="F:metal ion binding"/>
    <property type="evidence" value="ECO:0007669"/>
    <property type="project" value="UniProtKB-KW"/>
</dbReference>
<dbReference type="SUPFAM" id="SSF53098">
    <property type="entry name" value="Ribonuclease H-like"/>
    <property type="match status" value="1"/>
</dbReference>
<dbReference type="Gene3D" id="1.20.245.10">
    <property type="entry name" value="Lipoxygenase-1, Domain 5"/>
    <property type="match status" value="2"/>
</dbReference>
<comment type="cofactor">
    <cofactor evidence="1 6">
        <name>Fe cation</name>
        <dbReference type="ChEBI" id="CHEBI:24875"/>
    </cofactor>
</comment>
<reference evidence="9 10" key="1">
    <citation type="journal article" date="2013" name="Genome Biol.">
        <title>The genome sequence of the most widely cultivated cacao type and its use to identify candidate genes regulating pod color.</title>
        <authorList>
            <person name="Motamayor J.C."/>
            <person name="Mockaitis K."/>
            <person name="Schmutz J."/>
            <person name="Haiminen N."/>
            <person name="Iii D.L."/>
            <person name="Cornejo O."/>
            <person name="Findley S.D."/>
            <person name="Zheng P."/>
            <person name="Utro F."/>
            <person name="Royaert S."/>
            <person name="Saski C."/>
            <person name="Jenkins J."/>
            <person name="Podicheti R."/>
            <person name="Zhao M."/>
            <person name="Scheffler B.E."/>
            <person name="Stack J.C."/>
            <person name="Feltus F.A."/>
            <person name="Mustiga G.M."/>
            <person name="Amores F."/>
            <person name="Phillips W."/>
            <person name="Marelli J.P."/>
            <person name="May G.D."/>
            <person name="Shapiro H."/>
            <person name="Ma J."/>
            <person name="Bustamante C.D."/>
            <person name="Schnell R.J."/>
            <person name="Main D."/>
            <person name="Gilbert D."/>
            <person name="Parida L."/>
            <person name="Kuhn D.N."/>
        </authorList>
    </citation>
    <scope>NUCLEOTIDE SEQUENCE [LARGE SCALE GENOMIC DNA]</scope>
    <source>
        <strain evidence="10">cv. Matina 1-6</strain>
    </source>
</reference>
<dbReference type="AlphaFoldDB" id="A0A061F9Y8"/>
<dbReference type="InterPro" id="IPR036226">
    <property type="entry name" value="LipOase_C_sf"/>
</dbReference>
<dbReference type="PROSITE" id="PS51393">
    <property type="entry name" value="LIPOXYGENASE_3"/>
    <property type="match status" value="1"/>
</dbReference>
<keyword evidence="3 6" id="KW-0223">Dioxygenase</keyword>
<dbReference type="eggNOG" id="KOG0968">
    <property type="taxonomic scope" value="Eukaryota"/>
</dbReference>
<dbReference type="InterPro" id="IPR036397">
    <property type="entry name" value="RNaseH_sf"/>
</dbReference>
<dbReference type="Gramene" id="EOY11314">
    <property type="protein sequence ID" value="EOY11314"/>
    <property type="gene ID" value="TCM_026539"/>
</dbReference>
<evidence type="ECO:0000256" key="5">
    <source>
        <dbReference type="ARBA" id="ARBA00023004"/>
    </source>
</evidence>
<accession>A0A061F9Y8</accession>
<dbReference type="InterPro" id="IPR013819">
    <property type="entry name" value="LipOase_C"/>
</dbReference>
<dbReference type="GO" id="GO:0016702">
    <property type="term" value="F:oxidoreductase activity, acting on single donors with incorporation of molecular oxygen, incorporation of two atoms of oxygen"/>
    <property type="evidence" value="ECO:0000318"/>
    <property type="project" value="GO_Central"/>
</dbReference>
<dbReference type="InterPro" id="IPR044730">
    <property type="entry name" value="RNase_H-like_dom_plant"/>
</dbReference>
<dbReference type="Pfam" id="PF00305">
    <property type="entry name" value="Lipoxygenase"/>
    <property type="match status" value="1"/>
</dbReference>
<dbReference type="PANTHER" id="PTHR11771">
    <property type="entry name" value="LIPOXYGENASE"/>
    <property type="match status" value="1"/>
</dbReference>
<protein>
    <submittedName>
        <fullName evidence="9">PLAT/LH2 domain-containing lipoxygenase family protein, putative</fullName>
    </submittedName>
</protein>
<keyword evidence="5 6" id="KW-0408">Iron</keyword>
<evidence type="ECO:0000313" key="9">
    <source>
        <dbReference type="EMBL" id="EOY11314.1"/>
    </source>
</evidence>
<evidence type="ECO:0000256" key="2">
    <source>
        <dbReference type="ARBA" id="ARBA00022723"/>
    </source>
</evidence>
<dbReference type="PROSITE" id="PS00711">
    <property type="entry name" value="LIPOXYGENASE_1"/>
    <property type="match status" value="1"/>
</dbReference>
<organism evidence="9 10">
    <name type="scientific">Theobroma cacao</name>
    <name type="common">Cacao</name>
    <name type="synonym">Cocoa</name>
    <dbReference type="NCBI Taxonomy" id="3641"/>
    <lineage>
        <taxon>Eukaryota</taxon>
        <taxon>Viridiplantae</taxon>
        <taxon>Streptophyta</taxon>
        <taxon>Embryophyta</taxon>
        <taxon>Tracheophyta</taxon>
        <taxon>Spermatophyta</taxon>
        <taxon>Magnoliopsida</taxon>
        <taxon>eudicotyledons</taxon>
        <taxon>Gunneridae</taxon>
        <taxon>Pentapetalae</taxon>
        <taxon>rosids</taxon>
        <taxon>malvids</taxon>
        <taxon>Malvales</taxon>
        <taxon>Malvaceae</taxon>
        <taxon>Byttnerioideae</taxon>
        <taxon>Theobroma</taxon>
    </lineage>
</organism>
<name>A0A061F9Y8_THECC</name>
<proteinExistence type="inferred from homology"/>
<comment type="similarity">
    <text evidence="6">Belongs to the lipoxygenase family.</text>
</comment>
<evidence type="ECO:0000256" key="3">
    <source>
        <dbReference type="ARBA" id="ARBA00022964"/>
    </source>
</evidence>
<dbReference type="InterPro" id="IPR000907">
    <property type="entry name" value="LipOase"/>
</dbReference>
<dbReference type="CDD" id="cd06222">
    <property type="entry name" value="RNase_H_like"/>
    <property type="match status" value="1"/>
</dbReference>
<sequence>MSNSQPDSNVFSVRIVSIDHYMALPISGYDTCYSSFQGDKFGVVSKVYTPMEHGVEGSIWQFAKAFVAINDCAHHQLISHWLNTHAVLEPFVIATNKQLSVVHLICKLLHPHFRDTMTINALARELLVNAGGVIKITFCSGKYSMEMSSEIYKSWNFFDQALPSDLKKRGIAVDDTNSLHGLRLLIKDYPYAVDGLKIWFAIEKWVRDYCSFYYKTDGMVQQDPELIESCTIIIWIASAPHAAVNFGQFAYAGYSLNRPTLSRRLMPEKGTPEYAELEKNPDKVFFRTITSQLQTFIGMSVVEVLSKHASRRINKQSFVWKSIIKPMTEADVCSFVLRGGKNWGDDQCWDLVRVKVAWWAKAKWLVDFQQLEQTIRCLEVNRLHTRIRGGRQTVEWEPLNRGFLKFNVDGAAKGNPCQAAIRGVLREEEGVVKILFSIPIGISKANTAEVMAIKEAFKLFGVSKWVGSHCLIVESDS</sequence>
<dbReference type="SUPFAM" id="SSF48484">
    <property type="entry name" value="Lipoxigenase"/>
    <property type="match status" value="1"/>
</dbReference>
<dbReference type="HOGENOM" id="CLU_572950_0_0_1"/>
<gene>
    <name evidence="9" type="ORF">TCM_026539</name>
</gene>
<dbReference type="GO" id="GO:0004523">
    <property type="term" value="F:RNA-DNA hybrid ribonuclease activity"/>
    <property type="evidence" value="ECO:0007669"/>
    <property type="project" value="InterPro"/>
</dbReference>
<evidence type="ECO:0000259" key="7">
    <source>
        <dbReference type="PROSITE" id="PS50879"/>
    </source>
</evidence>
<evidence type="ECO:0000259" key="8">
    <source>
        <dbReference type="PROSITE" id="PS51393"/>
    </source>
</evidence>
<feature type="domain" description="Lipoxygenase" evidence="8">
    <location>
        <begin position="1"/>
        <end position="310"/>
    </location>
</feature>
<dbReference type="InParanoid" id="A0A061F9Y8"/>
<dbReference type="PROSITE" id="PS50879">
    <property type="entry name" value="RNASE_H_1"/>
    <property type="match status" value="1"/>
</dbReference>
<dbReference type="InterPro" id="IPR002156">
    <property type="entry name" value="RNaseH_domain"/>
</dbReference>
<dbReference type="InterPro" id="IPR012337">
    <property type="entry name" value="RNaseH-like_sf"/>
</dbReference>
<feature type="domain" description="RNase H type-1" evidence="7">
    <location>
        <begin position="400"/>
        <end position="477"/>
    </location>
</feature>
<evidence type="ECO:0000256" key="4">
    <source>
        <dbReference type="ARBA" id="ARBA00023002"/>
    </source>
</evidence>
<dbReference type="PRINTS" id="PR00087">
    <property type="entry name" value="LIPOXYGENASE"/>
</dbReference>
<dbReference type="Gene3D" id="3.10.450.60">
    <property type="match status" value="1"/>
</dbReference>
<evidence type="ECO:0000256" key="6">
    <source>
        <dbReference type="RuleBase" id="RU003974"/>
    </source>
</evidence>
<dbReference type="EMBL" id="CM001883">
    <property type="protein sequence ID" value="EOY11314.1"/>
    <property type="molecule type" value="Genomic_DNA"/>
</dbReference>
<dbReference type="STRING" id="3641.A0A061F9Y8"/>
<keyword evidence="10" id="KW-1185">Reference proteome</keyword>
<evidence type="ECO:0000256" key="1">
    <source>
        <dbReference type="ARBA" id="ARBA00001962"/>
    </source>
</evidence>